<evidence type="ECO:0000259" key="2">
    <source>
        <dbReference type="SMART" id="SM00579"/>
    </source>
</evidence>
<name>A0A5E4ETG4_PRUDU</name>
<dbReference type="CDD" id="cd22160">
    <property type="entry name" value="F-box_AtFBL13-like"/>
    <property type="match status" value="1"/>
</dbReference>
<dbReference type="Pfam" id="PF00646">
    <property type="entry name" value="F-box"/>
    <property type="match status" value="1"/>
</dbReference>
<gene>
    <name evidence="3" type="ORF">ALMOND_2B010004</name>
</gene>
<dbReference type="InterPro" id="IPR036047">
    <property type="entry name" value="F-box-like_dom_sf"/>
</dbReference>
<organism evidence="3 4">
    <name type="scientific">Prunus dulcis</name>
    <name type="common">Almond</name>
    <name type="synonym">Amygdalus dulcis</name>
    <dbReference type="NCBI Taxonomy" id="3755"/>
    <lineage>
        <taxon>Eukaryota</taxon>
        <taxon>Viridiplantae</taxon>
        <taxon>Streptophyta</taxon>
        <taxon>Embryophyta</taxon>
        <taxon>Tracheophyta</taxon>
        <taxon>Spermatophyta</taxon>
        <taxon>Magnoliopsida</taxon>
        <taxon>eudicotyledons</taxon>
        <taxon>Gunneridae</taxon>
        <taxon>Pentapetalae</taxon>
        <taxon>rosids</taxon>
        <taxon>fabids</taxon>
        <taxon>Rosales</taxon>
        <taxon>Rosaceae</taxon>
        <taxon>Amygdaloideae</taxon>
        <taxon>Amygdaleae</taxon>
        <taxon>Prunus</taxon>
    </lineage>
</organism>
<dbReference type="SUPFAM" id="SSF52047">
    <property type="entry name" value="RNI-like"/>
    <property type="match status" value="1"/>
</dbReference>
<dbReference type="PANTHER" id="PTHR31900:SF34">
    <property type="entry name" value="EMB|CAB62440.1-RELATED"/>
    <property type="match status" value="1"/>
</dbReference>
<dbReference type="InParanoid" id="A0A5E4ETG4"/>
<dbReference type="InterPro" id="IPR032675">
    <property type="entry name" value="LRR_dom_sf"/>
</dbReference>
<accession>A0A5E4ETG4</accession>
<dbReference type="Pfam" id="PF24758">
    <property type="entry name" value="LRR_At5g56370"/>
    <property type="match status" value="1"/>
</dbReference>
<sequence>MGSNSKSREACHEDRISGLPDAIISHILSFLLTREAVRTSVLSHRWKNQWTSVPNLYLRDREYYPLERRLKKSDPDGFSGFVDRVLFFRGSSNIHRFRLLCLEMKDFSRIDAWIRTAIMRNVVELDLELYEYSNPPHPFVLPRSLFMCKTLVLLKLRLQSNFIALAPASDCFPSLKFLHVDVVLPDADSMEKLFSCCPALEDLVIEGEPGYDSVLNFEVSAPKLKRLRISWYIVPFHQNYDRKVFINADVPSLEEFNLQENILANYSLKNAHSLSRAKIDLVNLHSGEKFGTVRDSADHIQWLFAEIRNVKFLSLSAPVFGGPCSVYQYHLPTFNNLNHLELLLQNCCSLRSVTNFLQISPKLEHLVFENSIHCYVCHFVDKSVHEWSPPDFVPACLLSHLKTIRIRGFQGLPDEMEVVEYLLKYGVVLNTITICTLEYFCEEKEMKCPLLGRREEKKTFDYRYALKIESVDYQMKFFATFFPSFQQSRLLGPPFYHIDGTMCELLFPISTYVTIYKILIKSVLQGWWIMYFTHGATRAFIDSVCILSTWQNFHGWIIGFALPLLIMLLNSMLILLGTHFHPSLLSCQEAFTCVKHSVS</sequence>
<dbReference type="Gramene" id="VVA18994">
    <property type="protein sequence ID" value="VVA18994"/>
    <property type="gene ID" value="Prudul26B010004"/>
</dbReference>
<dbReference type="SUPFAM" id="SSF81383">
    <property type="entry name" value="F-box domain"/>
    <property type="match status" value="1"/>
</dbReference>
<dbReference type="Gene3D" id="3.80.10.10">
    <property type="entry name" value="Ribonuclease Inhibitor"/>
    <property type="match status" value="1"/>
</dbReference>
<dbReference type="InterPro" id="IPR001810">
    <property type="entry name" value="F-box_dom"/>
</dbReference>
<dbReference type="SMART" id="SM00579">
    <property type="entry name" value="FBD"/>
    <property type="match status" value="1"/>
</dbReference>
<dbReference type="InterPro" id="IPR006566">
    <property type="entry name" value="FBD"/>
</dbReference>
<dbReference type="FunCoup" id="A0A5E4ETG4">
    <property type="interactions" value="3042"/>
</dbReference>
<reference evidence="4" key="1">
    <citation type="journal article" date="2020" name="Plant J.">
        <title>Transposons played a major role in the diversification between the closely related almond and peach genomes: results from the almond genome sequence.</title>
        <authorList>
            <person name="Alioto T."/>
            <person name="Alexiou K.G."/>
            <person name="Bardil A."/>
            <person name="Barteri F."/>
            <person name="Castanera R."/>
            <person name="Cruz F."/>
            <person name="Dhingra A."/>
            <person name="Duval H."/>
            <person name="Fernandez I Marti A."/>
            <person name="Frias L."/>
            <person name="Galan B."/>
            <person name="Garcia J.L."/>
            <person name="Howad W."/>
            <person name="Gomez-Garrido J."/>
            <person name="Gut M."/>
            <person name="Julca I."/>
            <person name="Morata J."/>
            <person name="Puigdomenech P."/>
            <person name="Ribeca P."/>
            <person name="Rubio Cabetas M.J."/>
            <person name="Vlasova A."/>
            <person name="Wirthensohn M."/>
            <person name="Garcia-Mas J."/>
            <person name="Gabaldon T."/>
            <person name="Casacuberta J.M."/>
            <person name="Arus P."/>
        </authorList>
    </citation>
    <scope>NUCLEOTIDE SEQUENCE [LARGE SCALE GENOMIC DNA]</scope>
    <source>
        <strain evidence="4">cv. Texas</strain>
    </source>
</reference>
<protein>
    <submittedName>
        <fullName evidence="3">PREDICTED: F-box/LRR-repeat</fullName>
    </submittedName>
</protein>
<evidence type="ECO:0000313" key="4">
    <source>
        <dbReference type="Proteomes" id="UP000327085"/>
    </source>
</evidence>
<evidence type="ECO:0000313" key="3">
    <source>
        <dbReference type="EMBL" id="VVA18994.1"/>
    </source>
</evidence>
<feature type="transmembrane region" description="Helical" evidence="1">
    <location>
        <begin position="553"/>
        <end position="576"/>
    </location>
</feature>
<dbReference type="PANTHER" id="PTHR31900">
    <property type="entry name" value="F-BOX/RNI SUPERFAMILY PROTEIN-RELATED"/>
    <property type="match status" value="1"/>
</dbReference>
<dbReference type="InterPro" id="IPR053781">
    <property type="entry name" value="F-box_AtFBL13-like"/>
</dbReference>
<feature type="domain" description="FBD" evidence="2">
    <location>
        <begin position="395"/>
        <end position="476"/>
    </location>
</feature>
<keyword evidence="1" id="KW-0472">Membrane</keyword>
<dbReference type="OMA" id="DIDCEYI"/>
<dbReference type="InterPro" id="IPR055411">
    <property type="entry name" value="LRR_FXL15/At3g58940/PEG3-like"/>
</dbReference>
<proteinExistence type="predicted"/>
<keyword evidence="1" id="KW-0812">Transmembrane</keyword>
<dbReference type="EMBL" id="CABIKO010000033">
    <property type="protein sequence ID" value="VVA18994.1"/>
    <property type="molecule type" value="Genomic_DNA"/>
</dbReference>
<dbReference type="Gene3D" id="1.20.1280.50">
    <property type="match status" value="1"/>
</dbReference>
<dbReference type="InterPro" id="IPR050232">
    <property type="entry name" value="FBL13/AtMIF1-like"/>
</dbReference>
<dbReference type="AlphaFoldDB" id="A0A5E4ETG4"/>
<dbReference type="Pfam" id="PF08387">
    <property type="entry name" value="FBD"/>
    <property type="match status" value="1"/>
</dbReference>
<keyword evidence="1" id="KW-1133">Transmembrane helix</keyword>
<dbReference type="Proteomes" id="UP000327085">
    <property type="component" value="Chromosome 4"/>
</dbReference>
<evidence type="ECO:0000256" key="1">
    <source>
        <dbReference type="SAM" id="Phobius"/>
    </source>
</evidence>